<dbReference type="InterPro" id="IPR017871">
    <property type="entry name" value="ABC_transporter-like_CS"/>
</dbReference>
<protein>
    <submittedName>
        <fullName evidence="12">ABC transporter ATP-binding protein</fullName>
    </submittedName>
</protein>
<dbReference type="SMART" id="SM00382">
    <property type="entry name" value="AAA"/>
    <property type="match status" value="1"/>
</dbReference>
<dbReference type="Gene3D" id="3.40.50.300">
    <property type="entry name" value="P-loop containing nucleotide triphosphate hydrolases"/>
    <property type="match status" value="1"/>
</dbReference>
<dbReference type="InterPro" id="IPR003593">
    <property type="entry name" value="AAA+_ATPase"/>
</dbReference>
<feature type="transmembrane region" description="Helical" evidence="9">
    <location>
        <begin position="134"/>
        <end position="152"/>
    </location>
</feature>
<sequence>MLKTLLKSVRQYKKETLLSPLCVIAEVFIEMYIPYIMGMLIDNGIYKGNMAYVQKMGLFTILLTLLSLVLGAAASYFSAHAAAGFTANLRHDMFYHMQEFSFENIDKFSSASLVTRLTTDTNNIQMAYQMSIRMAVRAPFMLVISLIMAVMISAKLTMVFLVAVPFLTIAMILIINGARPYFPRIFRAYDELNRKVRENIRGVREVKTFVHETEQIENFEKSTSKIYKLFSKAMVIMATNGPVMTLTVNCVMLALSWFGAKLIVGHQLETGQLVSMFSYTMSVLMSLMILSMIFTQLMMAQASGRRVAEVLNAQPTITNPVKEPLEDVTNGEIVFDNVDFKYDKDDDHYALKDINLTIKSGETIGIIGETGSSKSTLISMIPRLYDVTGGAVRVGGHNVRSYDLKALRDNVAVVLQKNVLFTGTIKDNLKWGNEHATDEEILRASKIAHADGFIQEMPDGYDTMVEQGGNNVSGGQKQRITIARALLKKPKILILDDSTSAVDTKTEREIRLALKRDLPQTTKIIISQRIVSIKDADRIIVMNHGKIEDIGTHEELIKRNDLYSSIAKYQEENSK</sequence>
<dbReference type="GO" id="GO:0005524">
    <property type="term" value="F:ATP binding"/>
    <property type="evidence" value="ECO:0007669"/>
    <property type="project" value="UniProtKB-KW"/>
</dbReference>
<dbReference type="AlphaFoldDB" id="A0A844FMF0"/>
<evidence type="ECO:0000256" key="4">
    <source>
        <dbReference type="ARBA" id="ARBA00022692"/>
    </source>
</evidence>
<keyword evidence="7 9" id="KW-1133">Transmembrane helix</keyword>
<dbReference type="InterPro" id="IPR039421">
    <property type="entry name" value="Type_1_exporter"/>
</dbReference>
<dbReference type="InterPro" id="IPR011527">
    <property type="entry name" value="ABC1_TM_dom"/>
</dbReference>
<feature type="transmembrane region" description="Helical" evidence="9">
    <location>
        <begin position="21"/>
        <end position="41"/>
    </location>
</feature>
<evidence type="ECO:0000313" key="12">
    <source>
        <dbReference type="EMBL" id="MST79537.1"/>
    </source>
</evidence>
<dbReference type="Gene3D" id="1.20.1560.10">
    <property type="entry name" value="ABC transporter type 1, transmembrane domain"/>
    <property type="match status" value="1"/>
</dbReference>
<dbReference type="PROSITE" id="PS50929">
    <property type="entry name" value="ABC_TM1F"/>
    <property type="match status" value="1"/>
</dbReference>
<dbReference type="PANTHER" id="PTHR43394">
    <property type="entry name" value="ATP-DEPENDENT PERMEASE MDL1, MITOCHONDRIAL"/>
    <property type="match status" value="1"/>
</dbReference>
<dbReference type="Proteomes" id="UP000452141">
    <property type="component" value="Unassembled WGS sequence"/>
</dbReference>
<evidence type="ECO:0000256" key="9">
    <source>
        <dbReference type="SAM" id="Phobius"/>
    </source>
</evidence>
<reference evidence="12 13" key="1">
    <citation type="submission" date="2019-08" db="EMBL/GenBank/DDBJ databases">
        <title>In-depth cultivation of the pig gut microbiome towards novel bacterial diversity and tailored functional studies.</title>
        <authorList>
            <person name="Wylensek D."/>
            <person name="Hitch T.C.A."/>
            <person name="Clavel T."/>
        </authorList>
    </citation>
    <scope>NUCLEOTIDE SEQUENCE [LARGE SCALE GENOMIC DNA]</scope>
    <source>
        <strain evidence="12 13">WCA-470BD-2E</strain>
    </source>
</reference>
<feature type="domain" description="ABC transmembrane type-1" evidence="11">
    <location>
        <begin position="17"/>
        <end position="299"/>
    </location>
</feature>
<gene>
    <name evidence="12" type="ORF">FYJ61_03365</name>
</gene>
<dbReference type="SUPFAM" id="SSF90123">
    <property type="entry name" value="ABC transporter transmembrane region"/>
    <property type="match status" value="1"/>
</dbReference>
<dbReference type="PROSITE" id="PS50893">
    <property type="entry name" value="ABC_TRANSPORTER_2"/>
    <property type="match status" value="1"/>
</dbReference>
<dbReference type="InterPro" id="IPR036640">
    <property type="entry name" value="ABC1_TM_sf"/>
</dbReference>
<keyword evidence="4 9" id="KW-0812">Transmembrane</keyword>
<evidence type="ECO:0000256" key="1">
    <source>
        <dbReference type="ARBA" id="ARBA00004651"/>
    </source>
</evidence>
<comment type="caution">
    <text evidence="12">The sequence shown here is derived from an EMBL/GenBank/DDBJ whole genome shotgun (WGS) entry which is preliminary data.</text>
</comment>
<dbReference type="GO" id="GO:0015421">
    <property type="term" value="F:ABC-type oligopeptide transporter activity"/>
    <property type="evidence" value="ECO:0007669"/>
    <property type="project" value="TreeGrafter"/>
</dbReference>
<evidence type="ECO:0000313" key="13">
    <source>
        <dbReference type="Proteomes" id="UP000452141"/>
    </source>
</evidence>
<evidence type="ECO:0000259" key="11">
    <source>
        <dbReference type="PROSITE" id="PS50929"/>
    </source>
</evidence>
<evidence type="ECO:0000256" key="5">
    <source>
        <dbReference type="ARBA" id="ARBA00022741"/>
    </source>
</evidence>
<evidence type="ECO:0000256" key="7">
    <source>
        <dbReference type="ARBA" id="ARBA00022989"/>
    </source>
</evidence>
<dbReference type="FunFam" id="3.40.50.300:FF:000221">
    <property type="entry name" value="Multidrug ABC transporter ATP-binding protein"/>
    <property type="match status" value="1"/>
</dbReference>
<dbReference type="EMBL" id="VUMW01000006">
    <property type="protein sequence ID" value="MST79537.1"/>
    <property type="molecule type" value="Genomic_DNA"/>
</dbReference>
<dbReference type="GO" id="GO:0005886">
    <property type="term" value="C:plasma membrane"/>
    <property type="evidence" value="ECO:0007669"/>
    <property type="project" value="UniProtKB-SubCell"/>
</dbReference>
<keyword evidence="5" id="KW-0547">Nucleotide-binding</keyword>
<dbReference type="Pfam" id="PF00005">
    <property type="entry name" value="ABC_tran"/>
    <property type="match status" value="1"/>
</dbReference>
<evidence type="ECO:0000256" key="6">
    <source>
        <dbReference type="ARBA" id="ARBA00022840"/>
    </source>
</evidence>
<feature type="transmembrane region" description="Helical" evidence="9">
    <location>
        <begin position="234"/>
        <end position="257"/>
    </location>
</feature>
<dbReference type="RefSeq" id="WP_008462068.1">
    <property type="nucleotide sequence ID" value="NZ_VUMW01000006.1"/>
</dbReference>
<feature type="transmembrane region" description="Helical" evidence="9">
    <location>
        <begin position="158"/>
        <end position="178"/>
    </location>
</feature>
<comment type="subcellular location">
    <subcellularLocation>
        <location evidence="1">Cell membrane</location>
        <topology evidence="1">Multi-pass membrane protein</topology>
    </subcellularLocation>
</comment>
<dbReference type="Pfam" id="PF00664">
    <property type="entry name" value="ABC_membrane"/>
    <property type="match status" value="1"/>
</dbReference>
<feature type="transmembrane region" description="Helical" evidence="9">
    <location>
        <begin position="61"/>
        <end position="87"/>
    </location>
</feature>
<dbReference type="InterPro" id="IPR027417">
    <property type="entry name" value="P-loop_NTPase"/>
</dbReference>
<proteinExistence type="predicted"/>
<dbReference type="InterPro" id="IPR003439">
    <property type="entry name" value="ABC_transporter-like_ATP-bd"/>
</dbReference>
<dbReference type="PROSITE" id="PS00211">
    <property type="entry name" value="ABC_TRANSPORTER_1"/>
    <property type="match status" value="1"/>
</dbReference>
<dbReference type="SUPFAM" id="SSF52540">
    <property type="entry name" value="P-loop containing nucleoside triphosphate hydrolases"/>
    <property type="match status" value="1"/>
</dbReference>
<evidence type="ECO:0000256" key="3">
    <source>
        <dbReference type="ARBA" id="ARBA00022475"/>
    </source>
</evidence>
<name>A0A844FMF0_9LACO</name>
<evidence type="ECO:0000259" key="10">
    <source>
        <dbReference type="PROSITE" id="PS50893"/>
    </source>
</evidence>
<dbReference type="CDD" id="cd18548">
    <property type="entry name" value="ABC_6TM_Tm287_like"/>
    <property type="match status" value="1"/>
</dbReference>
<dbReference type="PANTHER" id="PTHR43394:SF1">
    <property type="entry name" value="ATP-BINDING CASSETTE SUB-FAMILY B MEMBER 10, MITOCHONDRIAL"/>
    <property type="match status" value="1"/>
</dbReference>
<dbReference type="GO" id="GO:0016887">
    <property type="term" value="F:ATP hydrolysis activity"/>
    <property type="evidence" value="ECO:0007669"/>
    <property type="project" value="InterPro"/>
</dbReference>
<keyword evidence="2" id="KW-0813">Transport</keyword>
<keyword evidence="3" id="KW-1003">Cell membrane</keyword>
<feature type="transmembrane region" description="Helical" evidence="9">
    <location>
        <begin position="277"/>
        <end position="297"/>
    </location>
</feature>
<keyword evidence="8 9" id="KW-0472">Membrane</keyword>
<evidence type="ECO:0000256" key="8">
    <source>
        <dbReference type="ARBA" id="ARBA00023136"/>
    </source>
</evidence>
<evidence type="ECO:0000256" key="2">
    <source>
        <dbReference type="ARBA" id="ARBA00022448"/>
    </source>
</evidence>
<organism evidence="12 13">
    <name type="scientific">Lactobacillus equicursoris</name>
    <dbReference type="NCBI Taxonomy" id="420645"/>
    <lineage>
        <taxon>Bacteria</taxon>
        <taxon>Bacillati</taxon>
        <taxon>Bacillota</taxon>
        <taxon>Bacilli</taxon>
        <taxon>Lactobacillales</taxon>
        <taxon>Lactobacillaceae</taxon>
        <taxon>Lactobacillus</taxon>
    </lineage>
</organism>
<keyword evidence="6 12" id="KW-0067">ATP-binding</keyword>
<feature type="domain" description="ABC transporter" evidence="10">
    <location>
        <begin position="333"/>
        <end position="569"/>
    </location>
</feature>
<accession>A0A844FMF0</accession>